<accession>A0A7W9L7Z7</accession>
<reference evidence="1 2" key="1">
    <citation type="submission" date="2020-08" db="EMBL/GenBank/DDBJ databases">
        <title>Sequencing the genomes of 1000 actinobacteria strains.</title>
        <authorList>
            <person name="Klenk H.-P."/>
        </authorList>
    </citation>
    <scope>NUCLEOTIDE SEQUENCE [LARGE SCALE GENOMIC DNA]</scope>
    <source>
        <strain evidence="1 2">DSM 45507</strain>
    </source>
</reference>
<dbReference type="EMBL" id="JACHMB010000001">
    <property type="protein sequence ID" value="MBB5773983.1"/>
    <property type="molecule type" value="Genomic_DNA"/>
</dbReference>
<dbReference type="AlphaFoldDB" id="A0A7W9L7Z7"/>
<dbReference type="GO" id="GO:0005840">
    <property type="term" value="C:ribosome"/>
    <property type="evidence" value="ECO:0007669"/>
    <property type="project" value="UniProtKB-KW"/>
</dbReference>
<keyword evidence="1" id="KW-0689">Ribosomal protein</keyword>
<dbReference type="RefSeq" id="WP_185067870.1">
    <property type="nucleotide sequence ID" value="NZ_JACHMB010000001.1"/>
</dbReference>
<gene>
    <name evidence="1" type="ORF">HD596_000739</name>
</gene>
<proteinExistence type="predicted"/>
<name>A0A7W9L7Z7_9ACTN</name>
<protein>
    <submittedName>
        <fullName evidence="1">Ribosomal protein S14</fullName>
    </submittedName>
</protein>
<evidence type="ECO:0000313" key="2">
    <source>
        <dbReference type="Proteomes" id="UP000579153"/>
    </source>
</evidence>
<comment type="caution">
    <text evidence="1">The sequence shown here is derived from an EMBL/GenBank/DDBJ whole genome shotgun (WGS) entry which is preliminary data.</text>
</comment>
<sequence>MEWFFLPWSLMAYLTVGFDPTGWHGTEQHWYEPPGPAEKWLIETVYETVAAETRCTRCGAPLERPRLRADAWPVRVATRCRSTARHRHRADVFRTPDGLHTDPLTRA</sequence>
<dbReference type="Proteomes" id="UP000579153">
    <property type="component" value="Unassembled WGS sequence"/>
</dbReference>
<evidence type="ECO:0000313" key="1">
    <source>
        <dbReference type="EMBL" id="MBB5773983.1"/>
    </source>
</evidence>
<keyword evidence="1" id="KW-0687">Ribonucleoprotein</keyword>
<keyword evidence="2" id="KW-1185">Reference proteome</keyword>
<organism evidence="1 2">
    <name type="scientific">Nonomuraea jabiensis</name>
    <dbReference type="NCBI Taxonomy" id="882448"/>
    <lineage>
        <taxon>Bacteria</taxon>
        <taxon>Bacillati</taxon>
        <taxon>Actinomycetota</taxon>
        <taxon>Actinomycetes</taxon>
        <taxon>Streptosporangiales</taxon>
        <taxon>Streptosporangiaceae</taxon>
        <taxon>Nonomuraea</taxon>
    </lineage>
</organism>